<sequence>MNSDKTKRITDEAQYVKGVVKENLGRAIHDEKLISEGTNEKLTKQAEMEAAQKVAVKDPQKENPSIVSLEKGSPKVIKKSLDESPTNEYGKANPVTHQKMKEIDPMEAENSKLKKEESKL</sequence>
<feature type="region of interest" description="Disordered" evidence="1">
    <location>
        <begin position="53"/>
        <end position="120"/>
    </location>
</feature>
<reference evidence="2" key="1">
    <citation type="submission" date="2021-06" db="EMBL/GenBank/DDBJ databases">
        <authorList>
            <person name="Kallberg Y."/>
            <person name="Tangrot J."/>
            <person name="Rosling A."/>
        </authorList>
    </citation>
    <scope>NUCLEOTIDE SEQUENCE</scope>
    <source>
        <strain evidence="2">FL130A</strain>
    </source>
</reference>
<protein>
    <submittedName>
        <fullName evidence="2">11845_t:CDS:1</fullName>
    </submittedName>
</protein>
<proteinExistence type="predicted"/>
<accession>A0A9N9BSL5</accession>
<evidence type="ECO:0000313" key="3">
    <source>
        <dbReference type="Proteomes" id="UP000789508"/>
    </source>
</evidence>
<feature type="compositionally biased region" description="Basic and acidic residues" evidence="1">
    <location>
        <begin position="99"/>
        <end position="120"/>
    </location>
</feature>
<evidence type="ECO:0000313" key="2">
    <source>
        <dbReference type="EMBL" id="CAG8574937.1"/>
    </source>
</evidence>
<comment type="caution">
    <text evidence="2">The sequence shown here is derived from an EMBL/GenBank/DDBJ whole genome shotgun (WGS) entry which is preliminary data.</text>
</comment>
<keyword evidence="3" id="KW-1185">Reference proteome</keyword>
<evidence type="ECO:0000256" key="1">
    <source>
        <dbReference type="SAM" id="MobiDB-lite"/>
    </source>
</evidence>
<gene>
    <name evidence="2" type="ORF">ALEPTO_LOCUS6987</name>
</gene>
<name>A0A9N9BSL5_9GLOM</name>
<dbReference type="Proteomes" id="UP000789508">
    <property type="component" value="Unassembled WGS sequence"/>
</dbReference>
<dbReference type="AlphaFoldDB" id="A0A9N9BSL5"/>
<dbReference type="EMBL" id="CAJVPS010002723">
    <property type="protein sequence ID" value="CAG8574937.1"/>
    <property type="molecule type" value="Genomic_DNA"/>
</dbReference>
<organism evidence="2 3">
    <name type="scientific">Ambispora leptoticha</name>
    <dbReference type="NCBI Taxonomy" id="144679"/>
    <lineage>
        <taxon>Eukaryota</taxon>
        <taxon>Fungi</taxon>
        <taxon>Fungi incertae sedis</taxon>
        <taxon>Mucoromycota</taxon>
        <taxon>Glomeromycotina</taxon>
        <taxon>Glomeromycetes</taxon>
        <taxon>Archaeosporales</taxon>
        <taxon>Ambisporaceae</taxon>
        <taxon>Ambispora</taxon>
    </lineage>
</organism>